<evidence type="ECO:0000256" key="9">
    <source>
        <dbReference type="SAM" id="MobiDB-lite"/>
    </source>
</evidence>
<evidence type="ECO:0000256" key="3">
    <source>
        <dbReference type="ARBA" id="ARBA00022525"/>
    </source>
</evidence>
<gene>
    <name evidence="11" type="ORF">FEM48_Zijuj08G0181600</name>
</gene>
<dbReference type="GO" id="GO:0031410">
    <property type="term" value="C:cytoplasmic vesicle"/>
    <property type="evidence" value="ECO:0007669"/>
    <property type="project" value="UniProtKB-SubCell"/>
</dbReference>
<keyword evidence="4" id="KW-0732">Signal</keyword>
<feature type="domain" description="Apple" evidence="10">
    <location>
        <begin position="90"/>
        <end position="169"/>
    </location>
</feature>
<dbReference type="SMART" id="SM00473">
    <property type="entry name" value="PAN_AP"/>
    <property type="match status" value="2"/>
</dbReference>
<dbReference type="GO" id="GO:0048544">
    <property type="term" value="P:recognition of pollen"/>
    <property type="evidence" value="ECO:0007669"/>
    <property type="project" value="InterPro"/>
</dbReference>
<dbReference type="PANTHER" id="PTHR35293:SF10">
    <property type="entry name" value="EGG CELL-SECRETED PROTEIN 1.2-RELATED"/>
    <property type="match status" value="1"/>
</dbReference>
<keyword evidence="5" id="KW-0278">Fertilization</keyword>
<evidence type="ECO:0000256" key="5">
    <source>
        <dbReference type="ARBA" id="ARBA00023279"/>
    </source>
</evidence>
<comment type="caution">
    <text evidence="11">The sequence shown here is derived from an EMBL/GenBank/DDBJ whole genome shotgun (WGS) entry which is preliminary data.</text>
</comment>
<evidence type="ECO:0000256" key="8">
    <source>
        <dbReference type="ARBA" id="ARBA00034484"/>
    </source>
</evidence>
<dbReference type="InterPro" id="IPR008502">
    <property type="entry name" value="Prolamin-like"/>
</dbReference>
<evidence type="ECO:0000256" key="4">
    <source>
        <dbReference type="ARBA" id="ARBA00022729"/>
    </source>
</evidence>
<dbReference type="Pfam" id="PF05617">
    <property type="entry name" value="Prolamin_like"/>
    <property type="match status" value="1"/>
</dbReference>
<dbReference type="InterPro" id="IPR044711">
    <property type="entry name" value="EC11-15"/>
</dbReference>
<dbReference type="GO" id="GO:2000008">
    <property type="term" value="P:regulation of protein localization to cell surface"/>
    <property type="evidence" value="ECO:0007669"/>
    <property type="project" value="UniProtKB-ARBA"/>
</dbReference>
<dbReference type="Pfam" id="PF08276">
    <property type="entry name" value="PAN_2"/>
    <property type="match status" value="2"/>
</dbReference>
<dbReference type="AlphaFoldDB" id="A0A978V0K8"/>
<comment type="function">
    <text evidence="7">Involved in the regulation of gamete interactions during the double fertilization and to prevent multiple-pollen tube attraction; mediates the redistribution of the gamete fusogen HAP2/GCS1 to the cell surface after secretion upon sperm arrival.</text>
</comment>
<dbReference type="GO" id="GO:0080155">
    <property type="term" value="P:regulation of double fertilization forming a zygote and endosperm"/>
    <property type="evidence" value="ECO:0007669"/>
    <property type="project" value="UniProtKB-ARBA"/>
</dbReference>
<proteinExistence type="inferred from homology"/>
<comment type="subcellular location">
    <subcellularLocation>
        <location evidence="1">Cytoplasmic vesicle</location>
    </subcellularLocation>
    <subcellularLocation>
        <location evidence="2">Secreted</location>
    </subcellularLocation>
</comment>
<dbReference type="PROSITE" id="PS50948">
    <property type="entry name" value="PAN"/>
    <property type="match status" value="2"/>
</dbReference>
<feature type="region of interest" description="Disordered" evidence="9">
    <location>
        <begin position="170"/>
        <end position="195"/>
    </location>
</feature>
<evidence type="ECO:0000313" key="12">
    <source>
        <dbReference type="Proteomes" id="UP000813462"/>
    </source>
</evidence>
<reference evidence="11" key="1">
    <citation type="journal article" date="2021" name="Front. Plant Sci.">
        <title>Chromosome-Scale Genome Assembly for Chinese Sour Jujube and Insights Into Its Genome Evolution and Domestication Signature.</title>
        <authorList>
            <person name="Shen L.-Y."/>
            <person name="Luo H."/>
            <person name="Wang X.-L."/>
            <person name="Wang X.-M."/>
            <person name="Qiu X.-J."/>
            <person name="Liu H."/>
            <person name="Zhou S.-S."/>
            <person name="Jia K.-H."/>
            <person name="Nie S."/>
            <person name="Bao Y.-T."/>
            <person name="Zhang R.-G."/>
            <person name="Yun Q.-Z."/>
            <person name="Chai Y.-H."/>
            <person name="Lu J.-Y."/>
            <person name="Li Y."/>
            <person name="Zhao S.-W."/>
            <person name="Mao J.-F."/>
            <person name="Jia S.-G."/>
            <person name="Mao Y.-M."/>
        </authorList>
    </citation>
    <scope>NUCLEOTIDE SEQUENCE</scope>
    <source>
        <strain evidence="11">AT0</strain>
        <tissue evidence="11">Leaf</tissue>
    </source>
</reference>
<dbReference type="EMBL" id="JAEACU010000008">
    <property type="protein sequence ID" value="KAH7520774.1"/>
    <property type="molecule type" value="Genomic_DNA"/>
</dbReference>
<evidence type="ECO:0000256" key="6">
    <source>
        <dbReference type="ARBA" id="ARBA00023329"/>
    </source>
</evidence>
<evidence type="ECO:0000256" key="7">
    <source>
        <dbReference type="ARBA" id="ARBA00034457"/>
    </source>
</evidence>
<organism evidence="11 12">
    <name type="scientific">Ziziphus jujuba var. spinosa</name>
    <dbReference type="NCBI Taxonomy" id="714518"/>
    <lineage>
        <taxon>Eukaryota</taxon>
        <taxon>Viridiplantae</taxon>
        <taxon>Streptophyta</taxon>
        <taxon>Embryophyta</taxon>
        <taxon>Tracheophyta</taxon>
        <taxon>Spermatophyta</taxon>
        <taxon>Magnoliopsida</taxon>
        <taxon>eudicotyledons</taxon>
        <taxon>Gunneridae</taxon>
        <taxon>Pentapetalae</taxon>
        <taxon>rosids</taxon>
        <taxon>fabids</taxon>
        <taxon>Rosales</taxon>
        <taxon>Rhamnaceae</taxon>
        <taxon>Paliureae</taxon>
        <taxon>Ziziphus</taxon>
    </lineage>
</organism>
<name>A0A978V0K8_ZIZJJ</name>
<dbReference type="InterPro" id="IPR003609">
    <property type="entry name" value="Pan_app"/>
</dbReference>
<keyword evidence="3" id="KW-0964">Secreted</keyword>
<evidence type="ECO:0000313" key="11">
    <source>
        <dbReference type="EMBL" id="KAH7520774.1"/>
    </source>
</evidence>
<dbReference type="GO" id="GO:0005576">
    <property type="term" value="C:extracellular region"/>
    <property type="evidence" value="ECO:0007669"/>
    <property type="project" value="UniProtKB-SubCell"/>
</dbReference>
<feature type="compositionally biased region" description="Polar residues" evidence="9">
    <location>
        <begin position="170"/>
        <end position="181"/>
    </location>
</feature>
<comment type="similarity">
    <text evidence="8">Belongs to the plant egg cell-secreted peptide family.</text>
</comment>
<protein>
    <recommendedName>
        <fullName evidence="10">Apple domain-containing protein</fullName>
    </recommendedName>
</protein>
<evidence type="ECO:0000259" key="10">
    <source>
        <dbReference type="PROSITE" id="PS50948"/>
    </source>
</evidence>
<keyword evidence="6" id="KW-0968">Cytoplasmic vesicle</keyword>
<feature type="region of interest" description="Disordered" evidence="9">
    <location>
        <begin position="408"/>
        <end position="432"/>
    </location>
</feature>
<sequence length="569" mass="63827">MKINIIRSSRYLVVRVLDFLLLIHIQLCIAADILTPGNLMNKSELLESPNKLFRLKFFNLDYSKWAYWWPTICDVRENNKVCISQKPNKCSSRDEFLETTERAMDEWVLHRNHSLGLNDCEEMCKNNCSCKAYASAESDGTGCKFSYGQVLGETHKHVAESESIFIRNSTLSEKNGATTTQKPRDSGTDTTRSTLAVPKTKNGTQQVPASGVFTLGIDLRDTHQLSIWQRGKLYWQSGEWSGQQFSYFPGMDEALQFNFNYTSDGTESYYNFHVTGDYKILWIQLDSWGKITMFQGLDGGWSYWWPTICDVRENNKACISQKPDKCSSRDEFLETKGQYMEKWEYHRNHSMGLNDCEEMCKNNCSCKAYASAESDGTGCKFSYGQVLGEIIKHVADAEPIFIRNSTLSEKNSTSTTTTRDNDTDTTRSPSEVIETNNGMKDVTANASRNIAPMNPGYSLAARSKTGEGSGDCWSALFDLKSCSNEIFLFLLNGQTDIGPDCCRAIDMITHNCWPAMLTYIGYSAEEGNILRGYCDAAVALAPSLPPAASITLSGTKEYALSPGLDNIMD</sequence>
<dbReference type="PANTHER" id="PTHR35293">
    <property type="entry name" value="EGG CELL-SECRETED PROTEIN 1.5"/>
    <property type="match status" value="1"/>
</dbReference>
<evidence type="ECO:0000256" key="2">
    <source>
        <dbReference type="ARBA" id="ARBA00004613"/>
    </source>
</evidence>
<feature type="domain" description="Apple" evidence="10">
    <location>
        <begin position="326"/>
        <end position="406"/>
    </location>
</feature>
<dbReference type="Proteomes" id="UP000813462">
    <property type="component" value="Unassembled WGS sequence"/>
</dbReference>
<evidence type="ECO:0000256" key="1">
    <source>
        <dbReference type="ARBA" id="ARBA00004541"/>
    </source>
</evidence>
<dbReference type="GO" id="GO:0009567">
    <property type="term" value="P:double fertilization forming a zygote and endosperm"/>
    <property type="evidence" value="ECO:0007669"/>
    <property type="project" value="InterPro"/>
</dbReference>
<accession>A0A978V0K8</accession>